<evidence type="ECO:0000313" key="4">
    <source>
        <dbReference type="EMBL" id="CCK68637.1"/>
    </source>
</evidence>
<feature type="compositionally biased region" description="Polar residues" evidence="1">
    <location>
        <begin position="217"/>
        <end position="245"/>
    </location>
</feature>
<feature type="compositionally biased region" description="Low complexity" evidence="1">
    <location>
        <begin position="246"/>
        <end position="297"/>
    </location>
</feature>
<reference evidence="4 5" key="1">
    <citation type="journal article" date="2011" name="Proc. Natl. Acad. Sci. U.S.A.">
        <title>Evolutionary erosion of yeast sex chromosomes by mating-type switching accidents.</title>
        <authorList>
            <person name="Gordon J.L."/>
            <person name="Armisen D."/>
            <person name="Proux-Wera E."/>
            <person name="Oheigeartaigh S.S."/>
            <person name="Byrne K.P."/>
            <person name="Wolfe K.H."/>
        </authorList>
    </citation>
    <scope>NUCLEOTIDE SEQUENCE [LARGE SCALE GENOMIC DNA]</scope>
    <source>
        <strain evidence="5">ATCC MYA-139 / BCRC 22969 / CBS 8797 / CCRC 22969 / KCTC 17520 / NBRC 10181 / NCYC 3082</strain>
    </source>
</reference>
<feature type="region of interest" description="Disordered" evidence="1">
    <location>
        <begin position="173"/>
        <end position="334"/>
    </location>
</feature>
<sequence>MKLSNSVALTFASFLAATAKADTSPYALSPADQQAVVNEHNKLRARHVDTPPLSWSPAAATYAENYAAKFDCVMADMDHSNGEDYGENLAFGYSLTGAVDAWYNEISLYDFSKPGFSKSWGHFTQVVWKDTTSVGCALRVCPSGKYVVCEYDPPGNWSGEFGDNVMPLIAATTTSSTTSSTTTTTPSSTEKPATSTPAEKTTSTTEKPATSTPAEKASSTTEKPATSTPAEKASSTTEKPATSTPAEKASSTTEKTTASATTEKTSTTGATEKTSPTTEKTATSTPAEKTSATTAPTSVTRSHGYHNGTSELPATTGKGTTTKTTDVTSSGEQGLDAVYRTRTTHIHSVISDATTTYTTDYDTTIVFCISNCPSSTATATTTTGVTGPSGLVTSSATDSEDAHSGLVSTTTTAVTGPSGLVTSVATADVTSSGDQGLDAVYRTRTTHIHSVISDATTTYTTDYDTTIVFCISNCPSSTATATTTTGVTGPSGLLTSSATGSDDAIYKTKTTTFPHVVVNGTKTVTNQVATTITECIERCHYDDSTLTTFVTVVSNSITVTTVTSCPVPKPTANPSKGFGVPTYRVRTEHATKTALFTSFTTTCPESEKTTAPGKQTTVTGKQATTTTETTCPTCTKTGKATDKATSKTQEVSVEAKKEGATTVTTTTAAPGTTGGVQTTTFTTTTAKAPAATSEKSSEKIAATTNVPVVNQVSASKTEAAARASISTHYTGAASFMRPLNGFIVGLISLFFL</sequence>
<evidence type="ECO:0000256" key="1">
    <source>
        <dbReference type="SAM" id="MobiDB-lite"/>
    </source>
</evidence>
<dbReference type="InterPro" id="IPR014044">
    <property type="entry name" value="CAP_dom"/>
</dbReference>
<dbReference type="CDD" id="cd05384">
    <property type="entry name" value="CAP_PRY1-like"/>
    <property type="match status" value="1"/>
</dbReference>
<dbReference type="RefSeq" id="XP_022462883.1">
    <property type="nucleotide sequence ID" value="XM_022611478.1"/>
</dbReference>
<evidence type="ECO:0000313" key="5">
    <source>
        <dbReference type="Proteomes" id="UP000006310"/>
    </source>
</evidence>
<dbReference type="FunFam" id="3.40.33.10:FF:000010">
    <property type="entry name" value="Predicted protein"/>
    <property type="match status" value="1"/>
</dbReference>
<feature type="compositionally biased region" description="Low complexity" evidence="1">
    <location>
        <begin position="173"/>
        <end position="215"/>
    </location>
</feature>
<dbReference type="InterPro" id="IPR001283">
    <property type="entry name" value="CRISP-related"/>
</dbReference>
<feature type="domain" description="SCP" evidence="3">
    <location>
        <begin position="31"/>
        <end position="159"/>
    </location>
</feature>
<dbReference type="SUPFAM" id="SSF55797">
    <property type="entry name" value="PR-1-like"/>
    <property type="match status" value="1"/>
</dbReference>
<dbReference type="InterPro" id="IPR035940">
    <property type="entry name" value="CAP_sf"/>
</dbReference>
<feature type="compositionally biased region" description="Low complexity" evidence="1">
    <location>
        <begin position="315"/>
        <end position="325"/>
    </location>
</feature>
<keyword evidence="2" id="KW-0732">Signal</keyword>
<dbReference type="GO" id="GO:0005576">
    <property type="term" value="C:extracellular region"/>
    <property type="evidence" value="ECO:0007669"/>
    <property type="project" value="InterPro"/>
</dbReference>
<evidence type="ECO:0000259" key="3">
    <source>
        <dbReference type="SMART" id="SM00198"/>
    </source>
</evidence>
<dbReference type="PRINTS" id="PR00837">
    <property type="entry name" value="V5TPXLIKE"/>
</dbReference>
<dbReference type="Pfam" id="PF00188">
    <property type="entry name" value="CAP"/>
    <property type="match status" value="1"/>
</dbReference>
<keyword evidence="5" id="KW-1185">Reference proteome</keyword>
<protein>
    <recommendedName>
        <fullName evidence="3">SCP domain-containing protein</fullName>
    </recommendedName>
</protein>
<dbReference type="PANTHER" id="PTHR10334">
    <property type="entry name" value="CYSTEINE-RICH SECRETORY PROTEIN-RELATED"/>
    <property type="match status" value="1"/>
</dbReference>
<dbReference type="Proteomes" id="UP000006310">
    <property type="component" value="Chromosome 2"/>
</dbReference>
<dbReference type="SMART" id="SM00198">
    <property type="entry name" value="SCP"/>
    <property type="match status" value="1"/>
</dbReference>
<dbReference type="PROSITE" id="PS01009">
    <property type="entry name" value="CRISP_1"/>
    <property type="match status" value="1"/>
</dbReference>
<dbReference type="HOGENOM" id="CLU_370075_0_0_1"/>
<feature type="signal peptide" evidence="2">
    <location>
        <begin position="1"/>
        <end position="21"/>
    </location>
</feature>
<organism evidence="4 5">
    <name type="scientific">Huiozyma naganishii (strain ATCC MYA-139 / BCRC 22969 / CBS 8797 / KCTC 17520 / NBRC 10181 / NCYC 3082 / Yp74L-3)</name>
    <name type="common">Yeast</name>
    <name type="synonym">Kazachstania naganishii</name>
    <dbReference type="NCBI Taxonomy" id="1071383"/>
    <lineage>
        <taxon>Eukaryota</taxon>
        <taxon>Fungi</taxon>
        <taxon>Dikarya</taxon>
        <taxon>Ascomycota</taxon>
        <taxon>Saccharomycotina</taxon>
        <taxon>Saccharomycetes</taxon>
        <taxon>Saccharomycetales</taxon>
        <taxon>Saccharomycetaceae</taxon>
        <taxon>Huiozyma</taxon>
    </lineage>
</organism>
<dbReference type="eggNOG" id="KOG3017">
    <property type="taxonomic scope" value="Eukaryota"/>
</dbReference>
<dbReference type="AlphaFoldDB" id="J7RUU6"/>
<reference evidence="5" key="2">
    <citation type="submission" date="2012-08" db="EMBL/GenBank/DDBJ databases">
        <title>Genome sequence of Kazachstania naganishii.</title>
        <authorList>
            <person name="Gordon J.L."/>
            <person name="Armisen D."/>
            <person name="Proux-Wera E."/>
            <person name="OhEigeartaigh S.S."/>
            <person name="Byrne K.P."/>
            <person name="Wolfe K.H."/>
        </authorList>
    </citation>
    <scope>NUCLEOTIDE SEQUENCE [LARGE SCALE GENOMIC DNA]</scope>
    <source>
        <strain evidence="5">ATCC MYA-139 / BCRC 22969 / CBS 8797 / CCRC 22969 / KCTC 17520 / NBRC 10181 / NCYC 3082</strain>
    </source>
</reference>
<feature type="chain" id="PRO_5003796367" description="SCP domain-containing protein" evidence="2">
    <location>
        <begin position="22"/>
        <end position="752"/>
    </location>
</feature>
<dbReference type="Gene3D" id="3.40.33.10">
    <property type="entry name" value="CAP"/>
    <property type="match status" value="1"/>
</dbReference>
<dbReference type="GeneID" id="34524287"/>
<dbReference type="OrthoDB" id="337038at2759"/>
<gene>
    <name evidence="4" type="primary">KNAG0B01950</name>
    <name evidence="4" type="ordered locus">KNAG_0B01950</name>
</gene>
<accession>J7RUU6</accession>
<dbReference type="EMBL" id="HE978315">
    <property type="protein sequence ID" value="CCK68637.1"/>
    <property type="molecule type" value="Genomic_DNA"/>
</dbReference>
<evidence type="ECO:0000256" key="2">
    <source>
        <dbReference type="SAM" id="SignalP"/>
    </source>
</evidence>
<name>J7RUU6_HUIN7</name>
<dbReference type="OMA" id="WYGEISK"/>
<proteinExistence type="predicted"/>
<dbReference type="KEGG" id="kng:KNAG_0B01950"/>
<dbReference type="InterPro" id="IPR018244">
    <property type="entry name" value="Allrgn_V5/Tpx1_CS"/>
</dbReference>